<proteinExistence type="inferred from homology"/>
<keyword evidence="4 7" id="KW-0233">DNA recombination</keyword>
<evidence type="ECO:0000256" key="4">
    <source>
        <dbReference type="ARBA" id="ARBA00023172"/>
    </source>
</evidence>
<keyword evidence="3 7" id="KW-0227">DNA damage</keyword>
<evidence type="ECO:0000256" key="7">
    <source>
        <dbReference type="HAMAP-Rule" id="MF_00201"/>
    </source>
</evidence>
<evidence type="ECO:0000256" key="5">
    <source>
        <dbReference type="ARBA" id="ARBA00023204"/>
    </source>
</evidence>
<feature type="domain" description="DNA replication/recombination mediator RecO N-terminal" evidence="8">
    <location>
        <begin position="1"/>
        <end position="79"/>
    </location>
</feature>
<dbReference type="Proteomes" id="UP001258181">
    <property type="component" value="Unassembled WGS sequence"/>
</dbReference>
<reference evidence="9 10" key="1">
    <citation type="submission" date="2023-07" db="EMBL/GenBank/DDBJ databases">
        <title>Sorghum-associated microbial communities from plants grown in Nebraska, USA.</title>
        <authorList>
            <person name="Schachtman D."/>
        </authorList>
    </citation>
    <scope>NUCLEOTIDE SEQUENCE [LARGE SCALE GENOMIC DNA]</scope>
    <source>
        <strain evidence="9 10">BE211</strain>
    </source>
</reference>
<dbReference type="EMBL" id="JAVDWA010000002">
    <property type="protein sequence ID" value="MDR7072784.1"/>
    <property type="molecule type" value="Genomic_DNA"/>
</dbReference>
<comment type="function">
    <text evidence="7">Involved in DNA repair and RecF pathway recombination.</text>
</comment>
<gene>
    <name evidence="7" type="primary">recO</name>
    <name evidence="9" type="ORF">J2X07_001761</name>
</gene>
<evidence type="ECO:0000256" key="2">
    <source>
        <dbReference type="ARBA" id="ARBA00021310"/>
    </source>
</evidence>
<protein>
    <recommendedName>
        <fullName evidence="2 7">DNA repair protein RecO</fullName>
    </recommendedName>
    <alternativeName>
        <fullName evidence="6 7">Recombination protein O</fullName>
    </alternativeName>
</protein>
<dbReference type="Pfam" id="PF02565">
    <property type="entry name" value="RecO_C"/>
    <property type="match status" value="1"/>
</dbReference>
<organism evidence="9 10">
    <name type="scientific">Fictibacillus barbaricus</name>
    <dbReference type="NCBI Taxonomy" id="182136"/>
    <lineage>
        <taxon>Bacteria</taxon>
        <taxon>Bacillati</taxon>
        <taxon>Bacillota</taxon>
        <taxon>Bacilli</taxon>
        <taxon>Bacillales</taxon>
        <taxon>Fictibacillaceae</taxon>
        <taxon>Fictibacillus</taxon>
    </lineage>
</organism>
<dbReference type="InterPro" id="IPR003717">
    <property type="entry name" value="RecO"/>
</dbReference>
<comment type="similarity">
    <text evidence="1 7">Belongs to the RecO family.</text>
</comment>
<dbReference type="SUPFAM" id="SSF57863">
    <property type="entry name" value="ArfGap/RecO-like zinc finger"/>
    <property type="match status" value="1"/>
</dbReference>
<sequence length="249" mass="28544">MLYKVEGIVIKTIPYGESNTIITLYTKELGKIGVMARGAKKPKSRFTSITQLFTYGIFVFQRTNKGLGTLQQGEALSSFRRIREDLVKTAYAAYLSELLDRLTTENDLKPDLFGWIKQALDYIDHGIDPEVITFLFEIKMMKTSGIVPELSKCVSCGAKEGNFSFSIREGGFLCERCAYKDPYRMNISQSAVRLLHMFYDFDLARLGNVTLKKETKRELRTLFDTYMDEYSGVFLKSKKFLKQLDQLSD</sequence>
<dbReference type="RefSeq" id="WP_310258070.1">
    <property type="nucleotide sequence ID" value="NZ_JAVDWA010000002.1"/>
</dbReference>
<dbReference type="HAMAP" id="MF_00201">
    <property type="entry name" value="RecO"/>
    <property type="match status" value="1"/>
</dbReference>
<dbReference type="InterPro" id="IPR022572">
    <property type="entry name" value="DNA_rep/recomb_RecO_N"/>
</dbReference>
<dbReference type="Pfam" id="PF11967">
    <property type="entry name" value="RecO_N"/>
    <property type="match status" value="1"/>
</dbReference>
<evidence type="ECO:0000256" key="6">
    <source>
        <dbReference type="ARBA" id="ARBA00033409"/>
    </source>
</evidence>
<dbReference type="SUPFAM" id="SSF50249">
    <property type="entry name" value="Nucleic acid-binding proteins"/>
    <property type="match status" value="1"/>
</dbReference>
<keyword evidence="10" id="KW-1185">Reference proteome</keyword>
<name>A0ABU1TZZ1_9BACL</name>
<dbReference type="NCBIfam" id="TIGR00613">
    <property type="entry name" value="reco"/>
    <property type="match status" value="1"/>
</dbReference>
<dbReference type="InterPro" id="IPR012340">
    <property type="entry name" value="NA-bd_OB-fold"/>
</dbReference>
<evidence type="ECO:0000259" key="8">
    <source>
        <dbReference type="Pfam" id="PF11967"/>
    </source>
</evidence>
<dbReference type="PANTHER" id="PTHR33991">
    <property type="entry name" value="DNA REPAIR PROTEIN RECO"/>
    <property type="match status" value="1"/>
</dbReference>
<comment type="caution">
    <text evidence="9">The sequence shown here is derived from an EMBL/GenBank/DDBJ whole genome shotgun (WGS) entry which is preliminary data.</text>
</comment>
<dbReference type="Gene3D" id="2.40.50.140">
    <property type="entry name" value="Nucleic acid-binding proteins"/>
    <property type="match status" value="1"/>
</dbReference>
<accession>A0ABU1TZZ1</accession>
<evidence type="ECO:0000313" key="9">
    <source>
        <dbReference type="EMBL" id="MDR7072784.1"/>
    </source>
</evidence>
<evidence type="ECO:0000256" key="3">
    <source>
        <dbReference type="ARBA" id="ARBA00022763"/>
    </source>
</evidence>
<evidence type="ECO:0000256" key="1">
    <source>
        <dbReference type="ARBA" id="ARBA00007452"/>
    </source>
</evidence>
<dbReference type="InterPro" id="IPR042242">
    <property type="entry name" value="RecO_C"/>
</dbReference>
<dbReference type="InterPro" id="IPR037278">
    <property type="entry name" value="ARFGAP/RecO"/>
</dbReference>
<dbReference type="Gene3D" id="1.20.1440.120">
    <property type="entry name" value="Recombination protein O, C-terminal domain"/>
    <property type="match status" value="1"/>
</dbReference>
<keyword evidence="5 7" id="KW-0234">DNA repair</keyword>
<evidence type="ECO:0000313" key="10">
    <source>
        <dbReference type="Proteomes" id="UP001258181"/>
    </source>
</evidence>
<dbReference type="PANTHER" id="PTHR33991:SF1">
    <property type="entry name" value="DNA REPAIR PROTEIN RECO"/>
    <property type="match status" value="1"/>
</dbReference>